<feature type="compositionally biased region" description="Basic residues" evidence="1">
    <location>
        <begin position="1"/>
        <end position="12"/>
    </location>
</feature>
<comment type="caution">
    <text evidence="2">The sequence shown here is derived from an EMBL/GenBank/DDBJ whole genome shotgun (WGS) entry which is preliminary data.</text>
</comment>
<gene>
    <name evidence="2" type="ORF">R1sor_026369</name>
</gene>
<keyword evidence="3" id="KW-1185">Reference proteome</keyword>
<evidence type="ECO:0000256" key="1">
    <source>
        <dbReference type="SAM" id="MobiDB-lite"/>
    </source>
</evidence>
<dbReference type="EMBL" id="JBJQOH010000008">
    <property type="protein sequence ID" value="KAL3676421.1"/>
    <property type="molecule type" value="Genomic_DNA"/>
</dbReference>
<feature type="compositionally biased region" description="Basic and acidic residues" evidence="1">
    <location>
        <begin position="16"/>
        <end position="29"/>
    </location>
</feature>
<dbReference type="Proteomes" id="UP001633002">
    <property type="component" value="Unassembled WGS sequence"/>
</dbReference>
<proteinExistence type="predicted"/>
<dbReference type="AlphaFoldDB" id="A0ABD3GEV5"/>
<sequence length="80" mass="8945">MNGSKWKGRKVGNLRPEFDSRRPLDRESARAAGTGTDERKEGKEGTQGRVPSIEKQWMNAAAATDEGWKRGEARLQRTTS</sequence>
<protein>
    <submittedName>
        <fullName evidence="2">Uncharacterized protein</fullName>
    </submittedName>
</protein>
<feature type="region of interest" description="Disordered" evidence="1">
    <location>
        <begin position="1"/>
        <end position="80"/>
    </location>
</feature>
<feature type="compositionally biased region" description="Basic and acidic residues" evidence="1">
    <location>
        <begin position="36"/>
        <end position="46"/>
    </location>
</feature>
<accession>A0ABD3GEV5</accession>
<feature type="compositionally biased region" description="Basic and acidic residues" evidence="1">
    <location>
        <begin position="66"/>
        <end position="80"/>
    </location>
</feature>
<reference evidence="2 3" key="1">
    <citation type="submission" date="2024-09" db="EMBL/GenBank/DDBJ databases">
        <title>Chromosome-scale assembly of Riccia sorocarpa.</title>
        <authorList>
            <person name="Paukszto L."/>
        </authorList>
    </citation>
    <scope>NUCLEOTIDE SEQUENCE [LARGE SCALE GENOMIC DNA]</scope>
    <source>
        <strain evidence="2">LP-2024</strain>
        <tissue evidence="2">Aerial parts of the thallus</tissue>
    </source>
</reference>
<name>A0ABD3GEV5_9MARC</name>
<organism evidence="2 3">
    <name type="scientific">Riccia sorocarpa</name>
    <dbReference type="NCBI Taxonomy" id="122646"/>
    <lineage>
        <taxon>Eukaryota</taxon>
        <taxon>Viridiplantae</taxon>
        <taxon>Streptophyta</taxon>
        <taxon>Embryophyta</taxon>
        <taxon>Marchantiophyta</taxon>
        <taxon>Marchantiopsida</taxon>
        <taxon>Marchantiidae</taxon>
        <taxon>Marchantiales</taxon>
        <taxon>Ricciaceae</taxon>
        <taxon>Riccia</taxon>
    </lineage>
</organism>
<evidence type="ECO:0000313" key="2">
    <source>
        <dbReference type="EMBL" id="KAL3676421.1"/>
    </source>
</evidence>
<evidence type="ECO:0000313" key="3">
    <source>
        <dbReference type="Proteomes" id="UP001633002"/>
    </source>
</evidence>